<reference evidence="1 2" key="1">
    <citation type="submission" date="2018-08" db="EMBL/GenBank/DDBJ databases">
        <title>A genome reference for cultivated species of the human gut microbiota.</title>
        <authorList>
            <person name="Zou Y."/>
            <person name="Xue W."/>
            <person name="Luo G."/>
        </authorList>
    </citation>
    <scope>NUCLEOTIDE SEQUENCE [LARGE SCALE GENOMIC DNA]</scope>
    <source>
        <strain evidence="1 2">AM18-6</strain>
    </source>
</reference>
<proteinExistence type="predicted"/>
<gene>
    <name evidence="1" type="ORF">DW228_06585</name>
</gene>
<accession>A0A396C5U7</accession>
<organism evidence="1 2">
    <name type="scientific">Bacteroides fragilis</name>
    <dbReference type="NCBI Taxonomy" id="817"/>
    <lineage>
        <taxon>Bacteria</taxon>
        <taxon>Pseudomonadati</taxon>
        <taxon>Bacteroidota</taxon>
        <taxon>Bacteroidia</taxon>
        <taxon>Bacteroidales</taxon>
        <taxon>Bacteroidaceae</taxon>
        <taxon>Bacteroides</taxon>
    </lineage>
</organism>
<sequence length="223" mass="25588">MNLEHFYQIASYLRLFLEGTQPFIKDCLRQHGGKVSMKLNGDEELNDENFPVCAIFEGRHDKPYIRITSVYLNDDMILVSGYDDETGELRTGFRVYDNSNEAIIKFLWHVLKPETSVKASKRFELRQDAYKAEMIDCIKAALPVDGGKICLDKDECYLTISYNIDCECFDDLTHLRISGTSVSADLYAESDVSLEYFHESSLISIVDYLERHGYIKSSESQAQ</sequence>
<comment type="caution">
    <text evidence="1">The sequence shown here is derived from an EMBL/GenBank/DDBJ whole genome shotgun (WGS) entry which is preliminary data.</text>
</comment>
<dbReference type="Proteomes" id="UP000266644">
    <property type="component" value="Unassembled WGS sequence"/>
</dbReference>
<dbReference type="EMBL" id="QRJE01000008">
    <property type="protein sequence ID" value="RHH14463.1"/>
    <property type="molecule type" value="Genomic_DNA"/>
</dbReference>
<name>A0A396C5U7_BACFG</name>
<dbReference type="RefSeq" id="WP_122330111.1">
    <property type="nucleotide sequence ID" value="NZ_JAQDYY010000001.1"/>
</dbReference>
<protein>
    <submittedName>
        <fullName evidence="1">Uncharacterized protein</fullName>
    </submittedName>
</protein>
<evidence type="ECO:0000313" key="2">
    <source>
        <dbReference type="Proteomes" id="UP000266644"/>
    </source>
</evidence>
<evidence type="ECO:0000313" key="1">
    <source>
        <dbReference type="EMBL" id="RHH14463.1"/>
    </source>
</evidence>
<dbReference type="AlphaFoldDB" id="A0A396C5U7"/>